<dbReference type="GO" id="GO:0004639">
    <property type="term" value="F:phosphoribosylaminoimidazolesuccinocarboxamide synthase activity"/>
    <property type="evidence" value="ECO:0007669"/>
    <property type="project" value="UniProtKB-EC"/>
</dbReference>
<keyword evidence="4" id="KW-0436">Ligase</keyword>
<evidence type="ECO:0000256" key="6">
    <source>
        <dbReference type="ARBA" id="ARBA00022755"/>
    </source>
</evidence>
<evidence type="ECO:0000313" key="11">
    <source>
        <dbReference type="Proteomes" id="UP000178099"/>
    </source>
</evidence>
<evidence type="ECO:0000259" key="9">
    <source>
        <dbReference type="Pfam" id="PF01259"/>
    </source>
</evidence>
<name>A0A1G2DF22_9BACT</name>
<dbReference type="PANTHER" id="PTHR43700:SF1">
    <property type="entry name" value="PHOSPHORIBOSYLAMINOIMIDAZOLE-SUCCINOCARBOXAMIDE SYNTHASE"/>
    <property type="match status" value="1"/>
</dbReference>
<comment type="pathway">
    <text evidence="1">Purine metabolism; IMP biosynthesis via de novo pathway; 5-amino-1-(5-phospho-D-ribosyl)imidazole-4-carboxamide from 5-amino-1-(5-phospho-D-ribosyl)imidazole-4-carboxylate: step 1/2.</text>
</comment>
<organism evidence="10 11">
    <name type="scientific">Candidatus Lloydbacteria bacterium RIFCSPHIGHO2_02_FULL_51_22</name>
    <dbReference type="NCBI Taxonomy" id="1798663"/>
    <lineage>
        <taxon>Bacteria</taxon>
        <taxon>Candidatus Lloydiibacteriota</taxon>
    </lineage>
</organism>
<keyword evidence="7" id="KW-0067">ATP-binding</keyword>
<accession>A0A1G2DF22</accession>
<evidence type="ECO:0000256" key="7">
    <source>
        <dbReference type="ARBA" id="ARBA00022840"/>
    </source>
</evidence>
<dbReference type="GO" id="GO:0005737">
    <property type="term" value="C:cytoplasm"/>
    <property type="evidence" value="ECO:0007669"/>
    <property type="project" value="TreeGrafter"/>
</dbReference>
<dbReference type="EMBL" id="MHLN01000008">
    <property type="protein sequence ID" value="OGZ12247.1"/>
    <property type="molecule type" value="Genomic_DNA"/>
</dbReference>
<evidence type="ECO:0000256" key="3">
    <source>
        <dbReference type="ARBA" id="ARBA00012217"/>
    </source>
</evidence>
<keyword evidence="5" id="KW-0547">Nucleotide-binding</keyword>
<comment type="similarity">
    <text evidence="2">Belongs to the SAICAR synthetase family.</text>
</comment>
<evidence type="ECO:0000256" key="2">
    <source>
        <dbReference type="ARBA" id="ARBA00010190"/>
    </source>
</evidence>
<dbReference type="UniPathway" id="UPA00074">
    <property type="reaction ID" value="UER00131"/>
</dbReference>
<comment type="caution">
    <text evidence="10">The sequence shown here is derived from an EMBL/GenBank/DDBJ whole genome shotgun (WGS) entry which is preliminary data.</text>
</comment>
<dbReference type="SUPFAM" id="SSF56104">
    <property type="entry name" value="SAICAR synthase-like"/>
    <property type="match status" value="1"/>
</dbReference>
<comment type="catalytic activity">
    <reaction evidence="8">
        <text>5-amino-1-(5-phospho-D-ribosyl)imidazole-4-carboxylate + L-aspartate + ATP = (2S)-2-[5-amino-1-(5-phospho-beta-D-ribosyl)imidazole-4-carboxamido]succinate + ADP + phosphate + 2 H(+)</text>
        <dbReference type="Rhea" id="RHEA:22628"/>
        <dbReference type="ChEBI" id="CHEBI:15378"/>
        <dbReference type="ChEBI" id="CHEBI:29991"/>
        <dbReference type="ChEBI" id="CHEBI:30616"/>
        <dbReference type="ChEBI" id="CHEBI:43474"/>
        <dbReference type="ChEBI" id="CHEBI:58443"/>
        <dbReference type="ChEBI" id="CHEBI:77657"/>
        <dbReference type="ChEBI" id="CHEBI:456216"/>
        <dbReference type="EC" id="6.3.2.6"/>
    </reaction>
</comment>
<dbReference type="PANTHER" id="PTHR43700">
    <property type="entry name" value="PHOSPHORIBOSYLAMINOIMIDAZOLE-SUCCINOCARBOXAMIDE SYNTHASE"/>
    <property type="match status" value="1"/>
</dbReference>
<dbReference type="InterPro" id="IPR028923">
    <property type="entry name" value="SAICAR_synt/ADE2_N"/>
</dbReference>
<sequence length="273" mass="31036">MLNQLEIFRQGKIRTLYALDAEYLLVVASNKISAYDHVFARDIPGKGKVLTEMSAHFFGKTASICPNHFFVLGRERPELGLSEEISNRSMVVRRAERIAVECVARGYLTGSAWNEYRRTGGEVFGIILPKGLKKNDALPHSIFTPAIKSDSGHDKNITWHELAEREGTNVASQLLSRTLELYACMREYCQKRGIILLDTKIEYGWIDGVLSVIDELGTPDASRYAPCYDKQAFRDWLDANGWNRAPPTPPIPEWLMDDVSMRYSIVRHILTRQ</sequence>
<dbReference type="GO" id="GO:0006189">
    <property type="term" value="P:'de novo' IMP biosynthetic process"/>
    <property type="evidence" value="ECO:0007669"/>
    <property type="project" value="UniProtKB-UniPathway"/>
</dbReference>
<evidence type="ECO:0000313" key="10">
    <source>
        <dbReference type="EMBL" id="OGZ12247.1"/>
    </source>
</evidence>
<dbReference type="Proteomes" id="UP000178099">
    <property type="component" value="Unassembled WGS sequence"/>
</dbReference>
<dbReference type="Gene3D" id="3.30.470.20">
    <property type="entry name" value="ATP-grasp fold, B domain"/>
    <property type="match status" value="1"/>
</dbReference>
<proteinExistence type="inferred from homology"/>
<protein>
    <recommendedName>
        <fullName evidence="3">phosphoribosylaminoimidazolesuccinocarboxamide synthase</fullName>
        <ecNumber evidence="3">6.3.2.6</ecNumber>
    </recommendedName>
</protein>
<gene>
    <name evidence="10" type="ORF">A3D67_04585</name>
</gene>
<evidence type="ECO:0000256" key="5">
    <source>
        <dbReference type="ARBA" id="ARBA00022741"/>
    </source>
</evidence>
<reference evidence="10 11" key="1">
    <citation type="journal article" date="2016" name="Nat. Commun.">
        <title>Thousands of microbial genomes shed light on interconnected biogeochemical processes in an aquifer system.</title>
        <authorList>
            <person name="Anantharaman K."/>
            <person name="Brown C.T."/>
            <person name="Hug L.A."/>
            <person name="Sharon I."/>
            <person name="Castelle C.J."/>
            <person name="Probst A.J."/>
            <person name="Thomas B.C."/>
            <person name="Singh A."/>
            <person name="Wilkins M.J."/>
            <person name="Karaoz U."/>
            <person name="Brodie E.L."/>
            <person name="Williams K.H."/>
            <person name="Hubbard S.S."/>
            <person name="Banfield J.F."/>
        </authorList>
    </citation>
    <scope>NUCLEOTIDE SEQUENCE [LARGE SCALE GENOMIC DNA]</scope>
</reference>
<evidence type="ECO:0000256" key="1">
    <source>
        <dbReference type="ARBA" id="ARBA00004672"/>
    </source>
</evidence>
<dbReference type="Pfam" id="PF01259">
    <property type="entry name" value="SAICAR_synt"/>
    <property type="match status" value="1"/>
</dbReference>
<dbReference type="CDD" id="cd01414">
    <property type="entry name" value="SAICAR_synt_Sc"/>
    <property type="match status" value="1"/>
</dbReference>
<evidence type="ECO:0000256" key="4">
    <source>
        <dbReference type="ARBA" id="ARBA00022598"/>
    </source>
</evidence>
<dbReference type="GO" id="GO:0005524">
    <property type="term" value="F:ATP binding"/>
    <property type="evidence" value="ECO:0007669"/>
    <property type="project" value="UniProtKB-KW"/>
</dbReference>
<dbReference type="AlphaFoldDB" id="A0A1G2DF22"/>
<dbReference type="NCBIfam" id="NF010568">
    <property type="entry name" value="PRK13961.1"/>
    <property type="match status" value="1"/>
</dbReference>
<dbReference type="Gene3D" id="3.30.200.20">
    <property type="entry name" value="Phosphorylase Kinase, domain 1"/>
    <property type="match status" value="1"/>
</dbReference>
<feature type="domain" description="SAICAR synthetase/ADE2 N-terminal" evidence="9">
    <location>
        <begin position="9"/>
        <end position="246"/>
    </location>
</feature>
<evidence type="ECO:0000256" key="8">
    <source>
        <dbReference type="ARBA" id="ARBA00048475"/>
    </source>
</evidence>
<keyword evidence="6" id="KW-0658">Purine biosynthesis</keyword>
<dbReference type="EC" id="6.3.2.6" evidence="3"/>